<dbReference type="PANTHER" id="PTHR43825">
    <property type="entry name" value="PYRUVATE DEHYDROGENASE E1 COMPONENT"/>
    <property type="match status" value="1"/>
</dbReference>
<dbReference type="FunFam" id="3.40.50.970:FF:000129">
    <property type="entry name" value="Transketolase"/>
    <property type="match status" value="1"/>
</dbReference>
<feature type="domain" description="Transketolase-like pyrimidine-binding" evidence="4">
    <location>
        <begin position="5"/>
        <end position="171"/>
    </location>
</feature>
<name>A0A8J6J2V2_9FIRM</name>
<dbReference type="RefSeq" id="WP_186877664.1">
    <property type="nucleotide sequence ID" value="NZ_JACOPN010000001.1"/>
</dbReference>
<evidence type="ECO:0000256" key="3">
    <source>
        <dbReference type="ARBA" id="ARBA00023052"/>
    </source>
</evidence>
<dbReference type="Gene3D" id="3.40.50.920">
    <property type="match status" value="1"/>
</dbReference>
<sequence length="315" mass="33402">MSEKKATRNAYGDALVALADRYPQLVVLEADLAGATMTKGFKAAYPQRFFDMGIAESNMQGVAAGLSTCGFKPFTNTFAMFAAGRSWEQVRNSIAYPGMNVKVVGSHGGLSVGEDGATHQCIEDFSLMRTIPGMTVLCPCDAHEMTLAVEALLQYEGPAYMRLGRSAVETVTDSIPGYHFQLGKGVTLRDGKDVTIVAVGMMVQMALKAADILSAEGISARVLDFHTIKPLDQELLLAAAKETGAIVTSEEHNVIGGLGAAVAEFLSENCPVPVIRHGVNDQFGRSGKADQVLAAYGLTPEVLADKARQAIAKKG</sequence>
<evidence type="ECO:0000313" key="6">
    <source>
        <dbReference type="Proteomes" id="UP000602260"/>
    </source>
</evidence>
<gene>
    <name evidence="5" type="ORF">H8S55_02495</name>
</gene>
<comment type="caution">
    <text evidence="5">The sequence shown here is derived from an EMBL/GenBank/DDBJ whole genome shotgun (WGS) entry which is preliminary data.</text>
</comment>
<dbReference type="CDD" id="cd07033">
    <property type="entry name" value="TPP_PYR_DXS_TK_like"/>
    <property type="match status" value="1"/>
</dbReference>
<keyword evidence="6" id="KW-1185">Reference proteome</keyword>
<dbReference type="SUPFAM" id="SSF52922">
    <property type="entry name" value="TK C-terminal domain-like"/>
    <property type="match status" value="1"/>
</dbReference>
<proteinExistence type="inferred from homology"/>
<organism evidence="5 6">
    <name type="scientific">Flintibacter faecis</name>
    <dbReference type="NCBI Taxonomy" id="2763047"/>
    <lineage>
        <taxon>Bacteria</taxon>
        <taxon>Bacillati</taxon>
        <taxon>Bacillota</taxon>
        <taxon>Clostridia</taxon>
        <taxon>Eubacteriales</taxon>
        <taxon>Flintibacter</taxon>
    </lineage>
</organism>
<evidence type="ECO:0000259" key="4">
    <source>
        <dbReference type="SMART" id="SM00861"/>
    </source>
</evidence>
<protein>
    <submittedName>
        <fullName evidence="5">Transketolase family protein</fullName>
    </submittedName>
</protein>
<reference evidence="5" key="1">
    <citation type="submission" date="2020-08" db="EMBL/GenBank/DDBJ databases">
        <title>Genome public.</title>
        <authorList>
            <person name="Liu C."/>
            <person name="Sun Q."/>
        </authorList>
    </citation>
    <scope>NUCLEOTIDE SEQUENCE</scope>
    <source>
        <strain evidence="5">BX5</strain>
    </source>
</reference>
<dbReference type="Gene3D" id="3.40.50.970">
    <property type="match status" value="1"/>
</dbReference>
<dbReference type="Pfam" id="PF02780">
    <property type="entry name" value="Transketolase_C"/>
    <property type="match status" value="1"/>
</dbReference>
<dbReference type="SMART" id="SM00861">
    <property type="entry name" value="Transket_pyr"/>
    <property type="match status" value="1"/>
</dbReference>
<accession>A0A8J6J2V2</accession>
<evidence type="ECO:0000256" key="2">
    <source>
        <dbReference type="ARBA" id="ARBA00007131"/>
    </source>
</evidence>
<dbReference type="SUPFAM" id="SSF52518">
    <property type="entry name" value="Thiamin diphosphate-binding fold (THDP-binding)"/>
    <property type="match status" value="1"/>
</dbReference>
<dbReference type="AlphaFoldDB" id="A0A8J6J2V2"/>
<dbReference type="InterPro" id="IPR005475">
    <property type="entry name" value="Transketolase-like_Pyr-bd"/>
</dbReference>
<keyword evidence="3" id="KW-0786">Thiamine pyrophosphate</keyword>
<dbReference type="EMBL" id="JACOPN010000001">
    <property type="protein sequence ID" value="MBC5716201.1"/>
    <property type="molecule type" value="Genomic_DNA"/>
</dbReference>
<dbReference type="InterPro" id="IPR009014">
    <property type="entry name" value="Transketo_C/PFOR_II"/>
</dbReference>
<dbReference type="Pfam" id="PF02779">
    <property type="entry name" value="Transket_pyr"/>
    <property type="match status" value="1"/>
</dbReference>
<evidence type="ECO:0000256" key="1">
    <source>
        <dbReference type="ARBA" id="ARBA00001964"/>
    </source>
</evidence>
<dbReference type="PANTHER" id="PTHR43825:SF1">
    <property type="entry name" value="TRANSKETOLASE-LIKE PYRIMIDINE-BINDING DOMAIN-CONTAINING PROTEIN"/>
    <property type="match status" value="1"/>
</dbReference>
<dbReference type="InterPro" id="IPR033248">
    <property type="entry name" value="Transketolase_C"/>
</dbReference>
<comment type="cofactor">
    <cofactor evidence="1">
        <name>thiamine diphosphate</name>
        <dbReference type="ChEBI" id="CHEBI:58937"/>
    </cofactor>
</comment>
<dbReference type="InterPro" id="IPR029061">
    <property type="entry name" value="THDP-binding"/>
</dbReference>
<dbReference type="InterPro" id="IPR051157">
    <property type="entry name" value="PDH/Transketolase"/>
</dbReference>
<dbReference type="Proteomes" id="UP000602260">
    <property type="component" value="Unassembled WGS sequence"/>
</dbReference>
<comment type="similarity">
    <text evidence="2">Belongs to the transketolase family.</text>
</comment>
<evidence type="ECO:0000313" key="5">
    <source>
        <dbReference type="EMBL" id="MBC5716201.1"/>
    </source>
</evidence>